<sequence>MEIENVYTVGVTRRRRDEMGKVQRHYVDCLANKESERRRKMTTRVGDDHLSVPSLPQRSGPLHNSAVNAAD</sequence>
<dbReference type="Proteomes" id="UP001558613">
    <property type="component" value="Unassembled WGS sequence"/>
</dbReference>
<name>A0ABR3M6I6_9TELE</name>
<evidence type="ECO:0000313" key="3">
    <source>
        <dbReference type="Proteomes" id="UP001558613"/>
    </source>
</evidence>
<gene>
    <name evidence="2" type="ORF">QQF64_010388</name>
</gene>
<evidence type="ECO:0000256" key="1">
    <source>
        <dbReference type="SAM" id="MobiDB-lite"/>
    </source>
</evidence>
<protein>
    <submittedName>
        <fullName evidence="2">Uncharacterized protein</fullName>
    </submittedName>
</protein>
<proteinExistence type="predicted"/>
<evidence type="ECO:0000313" key="2">
    <source>
        <dbReference type="EMBL" id="KAL1259811.1"/>
    </source>
</evidence>
<comment type="caution">
    <text evidence="2">The sequence shown here is derived from an EMBL/GenBank/DDBJ whole genome shotgun (WGS) entry which is preliminary data.</text>
</comment>
<reference evidence="2 3" key="1">
    <citation type="submission" date="2023-09" db="EMBL/GenBank/DDBJ databases">
        <authorList>
            <person name="Wang M."/>
        </authorList>
    </citation>
    <scope>NUCLEOTIDE SEQUENCE [LARGE SCALE GENOMIC DNA]</scope>
    <source>
        <strain evidence="2">GT-2023</strain>
        <tissue evidence="2">Liver</tissue>
    </source>
</reference>
<feature type="region of interest" description="Disordered" evidence="1">
    <location>
        <begin position="36"/>
        <end position="71"/>
    </location>
</feature>
<accession>A0ABR3M6I6</accession>
<dbReference type="EMBL" id="JAYMGO010000016">
    <property type="protein sequence ID" value="KAL1259811.1"/>
    <property type="molecule type" value="Genomic_DNA"/>
</dbReference>
<organism evidence="2 3">
    <name type="scientific">Cirrhinus molitorella</name>
    <name type="common">mud carp</name>
    <dbReference type="NCBI Taxonomy" id="172907"/>
    <lineage>
        <taxon>Eukaryota</taxon>
        <taxon>Metazoa</taxon>
        <taxon>Chordata</taxon>
        <taxon>Craniata</taxon>
        <taxon>Vertebrata</taxon>
        <taxon>Euteleostomi</taxon>
        <taxon>Actinopterygii</taxon>
        <taxon>Neopterygii</taxon>
        <taxon>Teleostei</taxon>
        <taxon>Ostariophysi</taxon>
        <taxon>Cypriniformes</taxon>
        <taxon>Cyprinidae</taxon>
        <taxon>Labeoninae</taxon>
        <taxon>Labeonini</taxon>
        <taxon>Cirrhinus</taxon>
    </lineage>
</organism>
<keyword evidence="3" id="KW-1185">Reference proteome</keyword>